<dbReference type="Proteomes" id="UP000599391">
    <property type="component" value="Unassembled WGS sequence"/>
</dbReference>
<keyword evidence="2" id="KW-1185">Reference proteome</keyword>
<sequence>MRLSSPDGDATRTGDALYETLRAKRSYAVGFTQAGYRSASSLPLYVRQIHTFTQQRQK</sequence>
<protein>
    <submittedName>
        <fullName evidence="1">Uncharacterized protein</fullName>
    </submittedName>
</protein>
<accession>A0A8J7H6N3</accession>
<dbReference type="EMBL" id="JAECZB010000002">
    <property type="protein sequence ID" value="MBH8551131.1"/>
    <property type="molecule type" value="Genomic_DNA"/>
</dbReference>
<dbReference type="AlphaFoldDB" id="A0A8J7H6N3"/>
<proteinExistence type="predicted"/>
<comment type="caution">
    <text evidence="1">The sequence shown here is derived from an EMBL/GenBank/DDBJ whole genome shotgun (WGS) entry which is preliminary data.</text>
</comment>
<name>A0A8J7H6N3_9CYAN</name>
<gene>
    <name evidence="1" type="ORF">I8751_01755</name>
</gene>
<reference evidence="1 2" key="1">
    <citation type="journal article" date="2021" name="Int. J. Syst. Evol. Microbiol.">
        <title>Amazonocrinis nigriterrae gen. nov., sp. nov., Atlanticothrix silvestris gen. nov., sp. nov. and Dendronalium phyllosphericum gen. nov., sp. nov., nostocacean cyanobacteria from Brazilian environments.</title>
        <authorList>
            <person name="Alvarenga D.O."/>
            <person name="Andreote A.P.D."/>
            <person name="Branco L.H.Z."/>
            <person name="Delbaje E."/>
            <person name="Cruz R.B."/>
            <person name="Varani A.M."/>
            <person name="Fiore M.F."/>
        </authorList>
    </citation>
    <scope>NUCLEOTIDE SEQUENCE [LARGE SCALE GENOMIC DNA]</scope>
    <source>
        <strain evidence="1 2">CENA357</strain>
    </source>
</reference>
<organism evidence="1 2">
    <name type="scientific">Atlanticothrix silvestris CENA357</name>
    <dbReference type="NCBI Taxonomy" id="1725252"/>
    <lineage>
        <taxon>Bacteria</taxon>
        <taxon>Bacillati</taxon>
        <taxon>Cyanobacteriota</taxon>
        <taxon>Cyanophyceae</taxon>
        <taxon>Nostocales</taxon>
        <taxon>Nodulariaceae</taxon>
        <taxon>Atlanticothrix</taxon>
        <taxon>Atlanticothrix silvestris</taxon>
    </lineage>
</organism>
<evidence type="ECO:0000313" key="1">
    <source>
        <dbReference type="EMBL" id="MBH8551131.1"/>
    </source>
</evidence>
<evidence type="ECO:0000313" key="2">
    <source>
        <dbReference type="Proteomes" id="UP000599391"/>
    </source>
</evidence>